<dbReference type="Proteomes" id="UP000004892">
    <property type="component" value="Unassembled WGS sequence"/>
</dbReference>
<name>H1DDJ0_9BACT</name>
<dbReference type="HOGENOM" id="CLU_1010116_0_0_10"/>
<dbReference type="STRING" id="742817.HMPREF9449_00326"/>
<reference evidence="1 2" key="1">
    <citation type="submission" date="2012-01" db="EMBL/GenBank/DDBJ databases">
        <title>The Genome Sequence of Odoribacter laneus YIT 12061.</title>
        <authorList>
            <consortium name="The Broad Institute Genome Sequencing Platform"/>
            <person name="Earl A."/>
            <person name="Ward D."/>
            <person name="Feldgarden M."/>
            <person name="Gevers D."/>
            <person name="Morotomi M."/>
            <person name="Young S.K."/>
            <person name="Zeng Q."/>
            <person name="Gargeya S."/>
            <person name="Fitzgerald M."/>
            <person name="Haas B."/>
            <person name="Abouelleil A."/>
            <person name="Alvarado L."/>
            <person name="Arachchi H.M."/>
            <person name="Berlin A."/>
            <person name="Chapman S.B."/>
            <person name="Gearin G."/>
            <person name="Goldberg J."/>
            <person name="Griggs A."/>
            <person name="Gujja S."/>
            <person name="Hansen M."/>
            <person name="Heiman D."/>
            <person name="Howarth C."/>
            <person name="Larimer J."/>
            <person name="Lui A."/>
            <person name="MacDonald P.J.P."/>
            <person name="McCowen C."/>
            <person name="Montmayeur A."/>
            <person name="Murphy C."/>
            <person name="Neiman D."/>
            <person name="Pearson M."/>
            <person name="Priest M."/>
            <person name="Roberts A."/>
            <person name="Saif S."/>
            <person name="Shea T."/>
            <person name="Sisk P."/>
            <person name="Stolte C."/>
            <person name="Sykes S."/>
            <person name="Wortman J."/>
            <person name="Nusbaum C."/>
            <person name="Birren B."/>
        </authorList>
    </citation>
    <scope>NUCLEOTIDE SEQUENCE [LARGE SCALE GENOMIC DNA]</scope>
    <source>
        <strain evidence="1 2">YIT 12061</strain>
    </source>
</reference>
<keyword evidence="2" id="KW-1185">Reference proteome</keyword>
<proteinExistence type="predicted"/>
<dbReference type="PATRIC" id="fig|742817.3.peg.345"/>
<dbReference type="InterPro" id="IPR024079">
    <property type="entry name" value="MetalloPept_cat_dom_sf"/>
</dbReference>
<evidence type="ECO:0000313" key="2">
    <source>
        <dbReference type="Proteomes" id="UP000004892"/>
    </source>
</evidence>
<dbReference type="AlphaFoldDB" id="H1DDJ0"/>
<dbReference type="InterPro" id="IPR019026">
    <property type="entry name" value="Peptidase_M64_IgA"/>
</dbReference>
<accession>H1DDJ0</accession>
<protein>
    <submittedName>
        <fullName evidence="1">Uncharacterized protein</fullName>
    </submittedName>
</protein>
<dbReference type="eggNOG" id="COG4886">
    <property type="taxonomic scope" value="Bacteria"/>
</dbReference>
<organism evidence="1 2">
    <name type="scientific">Odoribacter laneus YIT 12061</name>
    <dbReference type="NCBI Taxonomy" id="742817"/>
    <lineage>
        <taxon>Bacteria</taxon>
        <taxon>Pseudomonadati</taxon>
        <taxon>Bacteroidota</taxon>
        <taxon>Bacteroidia</taxon>
        <taxon>Bacteroidales</taxon>
        <taxon>Odoribacteraceae</taxon>
        <taxon>Odoribacter</taxon>
    </lineage>
</organism>
<dbReference type="RefSeq" id="WP_009135480.1">
    <property type="nucleotide sequence ID" value="NZ_JH594596.1"/>
</dbReference>
<dbReference type="Pfam" id="PF09471">
    <property type="entry name" value="Peptidase_M64"/>
    <property type="match status" value="1"/>
</dbReference>
<evidence type="ECO:0000313" key="1">
    <source>
        <dbReference type="EMBL" id="EHP50901.1"/>
    </source>
</evidence>
<gene>
    <name evidence="1" type="ORF">HMPREF9449_00326</name>
</gene>
<sequence>MEYAMESFFSIEPTKTYRDYFNVHMVYAVSRKACVGDDPTQTALGTVWDKVNGVTNRLIQLPDYVYIPVSRGVIPYPSIIVNGKKTGFALVEGTGIIKPNYAFSCYLCGGLDYLKYLILHESVGHGFGLLGDEYVDYIDQELPESNKNRLKLDQAKGLCLNLSLTNDSQSVYWSHLIGHPRYPYVGVYEGGYKYDKGVWRSELVSLMSTLLTDLYFNAISRELLVKRILELSGEGYSFDKFLQKDSDEGRPTGGSLSLSPFRSTSIDWIDRLSVGPDEP</sequence>
<dbReference type="EMBL" id="ADMC01000003">
    <property type="protein sequence ID" value="EHP50901.1"/>
    <property type="molecule type" value="Genomic_DNA"/>
</dbReference>
<dbReference type="Gene3D" id="3.40.390.10">
    <property type="entry name" value="Collagenase (Catalytic Domain)"/>
    <property type="match status" value="1"/>
</dbReference>
<dbReference type="GO" id="GO:0008237">
    <property type="term" value="F:metallopeptidase activity"/>
    <property type="evidence" value="ECO:0007669"/>
    <property type="project" value="InterPro"/>
</dbReference>
<comment type="caution">
    <text evidence="1">The sequence shown here is derived from an EMBL/GenBank/DDBJ whole genome shotgun (WGS) entry which is preliminary data.</text>
</comment>
<dbReference type="GeneID" id="98067985"/>